<dbReference type="PANTHER" id="PTHR11482">
    <property type="entry name" value="ARGININE/DIAMINOPIMELATE/ORNITHINE DECARBOXYLASE"/>
    <property type="match status" value="1"/>
</dbReference>
<evidence type="ECO:0000256" key="1">
    <source>
        <dbReference type="ARBA" id="ARBA00001933"/>
    </source>
</evidence>
<organism evidence="10 11">
    <name type="scientific">Paractinoplanes globisporus</name>
    <dbReference type="NCBI Taxonomy" id="113565"/>
    <lineage>
        <taxon>Bacteria</taxon>
        <taxon>Bacillati</taxon>
        <taxon>Actinomycetota</taxon>
        <taxon>Actinomycetes</taxon>
        <taxon>Micromonosporales</taxon>
        <taxon>Micromonosporaceae</taxon>
        <taxon>Paractinoplanes</taxon>
    </lineage>
</organism>
<comment type="similarity">
    <text evidence="2">Belongs to the Orn/Lys/Arg decarboxylase class-II family.</text>
</comment>
<comment type="cofactor">
    <cofactor evidence="1">
        <name>pyridoxal 5'-phosphate</name>
        <dbReference type="ChEBI" id="CHEBI:597326"/>
    </cofactor>
</comment>
<dbReference type="InterPro" id="IPR022657">
    <property type="entry name" value="De-COase2_CS"/>
</dbReference>
<dbReference type="PROSITE" id="PS00879">
    <property type="entry name" value="ODR_DC_2_2"/>
    <property type="match status" value="1"/>
</dbReference>
<gene>
    <name evidence="10" type="ORF">ACFY35_32105</name>
</gene>
<dbReference type="InterPro" id="IPR022653">
    <property type="entry name" value="De-COase2_pyr-phos_BS"/>
</dbReference>
<evidence type="ECO:0000256" key="5">
    <source>
        <dbReference type="ARBA" id="ARBA00023239"/>
    </source>
</evidence>
<evidence type="ECO:0000256" key="4">
    <source>
        <dbReference type="ARBA" id="ARBA00022898"/>
    </source>
</evidence>
<dbReference type="InterPro" id="IPR022644">
    <property type="entry name" value="De-COase2_N"/>
</dbReference>
<dbReference type="SUPFAM" id="SSF51419">
    <property type="entry name" value="PLP-binding barrel"/>
    <property type="match status" value="1"/>
</dbReference>
<dbReference type="InterPro" id="IPR009006">
    <property type="entry name" value="Ala_racemase/Decarboxylase_C"/>
</dbReference>
<comment type="catalytic activity">
    <reaction evidence="8">
        <text>L-ornithine + H(+) = putrescine + CO2</text>
        <dbReference type="Rhea" id="RHEA:22964"/>
        <dbReference type="ChEBI" id="CHEBI:15378"/>
        <dbReference type="ChEBI" id="CHEBI:16526"/>
        <dbReference type="ChEBI" id="CHEBI:46911"/>
        <dbReference type="ChEBI" id="CHEBI:326268"/>
        <dbReference type="EC" id="4.1.1.17"/>
    </reaction>
</comment>
<dbReference type="InterPro" id="IPR029066">
    <property type="entry name" value="PLP-binding_barrel"/>
</dbReference>
<keyword evidence="3" id="KW-0210">Decarboxylase</keyword>
<feature type="domain" description="Orn/DAP/Arg decarboxylase 2 N-terminal" evidence="9">
    <location>
        <begin position="39"/>
        <end position="273"/>
    </location>
</feature>
<name>A0ABW6WNC2_9ACTN</name>
<keyword evidence="4" id="KW-0663">Pyridoxal phosphate</keyword>
<dbReference type="PROSITE" id="PS00878">
    <property type="entry name" value="ODR_DC_2_1"/>
    <property type="match status" value="1"/>
</dbReference>
<keyword evidence="5" id="KW-0456">Lyase</keyword>
<dbReference type="PANTHER" id="PTHR11482:SF6">
    <property type="entry name" value="ORNITHINE DECARBOXYLASE 1-RELATED"/>
    <property type="match status" value="1"/>
</dbReference>
<sequence length="398" mass="42016">MSTGTLASSLATGAWPQSLTPDALRVIDLPTPYLVTDLDTVAARYAAFGAAMPGVSTFYAMKCNPSPEILRTLAARGSSFEVASIGELRMLQALGVDPAGVLYSNPVKAPGQIAAAAGMGLWRFAFDSPGELAKISERAPGAAVYVRLAVDDSTSVFPLSRKFGTDVEDAYDLMLLARRLGLRPYGVTFHVGSQCESTGAWRTAIRAAGTLMERLRADGIELEMLDLGGGFPARYLAGEPSIEQIGEVIAGELAGLPYRPGLIAAEPGRHLVAESSVMAATVIGREMRGDEHWLYLEVGAYHGLMEPLQTPGGWDYPMRSSLPDDPEAPQLPFTLTGPSCDSSDTIAYGVKLPATVTVGDVLYFGSAGAYTLAYASSFNGFPPPTPIFVGTGDPRAAR</sequence>
<accession>A0ABW6WNC2</accession>
<evidence type="ECO:0000256" key="2">
    <source>
        <dbReference type="ARBA" id="ARBA00008872"/>
    </source>
</evidence>
<dbReference type="Gene3D" id="3.20.20.10">
    <property type="entry name" value="Alanine racemase"/>
    <property type="match status" value="1"/>
</dbReference>
<reference evidence="10 11" key="1">
    <citation type="submission" date="2024-10" db="EMBL/GenBank/DDBJ databases">
        <title>The Natural Products Discovery Center: Release of the First 8490 Sequenced Strains for Exploring Actinobacteria Biosynthetic Diversity.</title>
        <authorList>
            <person name="Kalkreuter E."/>
            <person name="Kautsar S.A."/>
            <person name="Yang D."/>
            <person name="Bader C.D."/>
            <person name="Teijaro C.N."/>
            <person name="Fluegel L."/>
            <person name="Davis C.M."/>
            <person name="Simpson J.R."/>
            <person name="Lauterbach L."/>
            <person name="Steele A.D."/>
            <person name="Gui C."/>
            <person name="Meng S."/>
            <person name="Li G."/>
            <person name="Viehrig K."/>
            <person name="Ye F."/>
            <person name="Su P."/>
            <person name="Kiefer A.F."/>
            <person name="Nichols A."/>
            <person name="Cepeda A.J."/>
            <person name="Yan W."/>
            <person name="Fan B."/>
            <person name="Jiang Y."/>
            <person name="Adhikari A."/>
            <person name="Zheng C.-J."/>
            <person name="Schuster L."/>
            <person name="Cowan T.M."/>
            <person name="Smanski M.J."/>
            <person name="Chevrette M.G."/>
            <person name="De Carvalho L.P.S."/>
            <person name="Shen B."/>
        </authorList>
    </citation>
    <scope>NUCLEOTIDE SEQUENCE [LARGE SCALE GENOMIC DNA]</scope>
    <source>
        <strain evidence="10 11">NPDC000087</strain>
    </source>
</reference>
<dbReference type="SUPFAM" id="SSF50621">
    <property type="entry name" value="Alanine racemase C-terminal domain-like"/>
    <property type="match status" value="1"/>
</dbReference>
<proteinExistence type="inferred from homology"/>
<dbReference type="CDD" id="cd00622">
    <property type="entry name" value="PLPDE_III_ODC"/>
    <property type="match status" value="1"/>
</dbReference>
<dbReference type="Pfam" id="PF02784">
    <property type="entry name" value="Orn_Arg_deC_N"/>
    <property type="match status" value="1"/>
</dbReference>
<evidence type="ECO:0000256" key="7">
    <source>
        <dbReference type="ARBA" id="ARBA00034138"/>
    </source>
</evidence>
<evidence type="ECO:0000256" key="8">
    <source>
        <dbReference type="ARBA" id="ARBA00049127"/>
    </source>
</evidence>
<evidence type="ECO:0000313" key="11">
    <source>
        <dbReference type="Proteomes" id="UP001602245"/>
    </source>
</evidence>
<evidence type="ECO:0000256" key="6">
    <source>
        <dbReference type="ARBA" id="ARBA00034115"/>
    </source>
</evidence>
<evidence type="ECO:0000259" key="9">
    <source>
        <dbReference type="Pfam" id="PF02784"/>
    </source>
</evidence>
<dbReference type="InterPro" id="IPR000183">
    <property type="entry name" value="Orn/DAP/Arg_de-COase"/>
</dbReference>
<keyword evidence="11" id="KW-1185">Reference proteome</keyword>
<dbReference type="PRINTS" id="PR01179">
    <property type="entry name" value="ODADCRBXLASE"/>
</dbReference>
<dbReference type="RefSeq" id="WP_020512347.1">
    <property type="nucleotide sequence ID" value="NZ_JBIAZU010000006.1"/>
</dbReference>
<dbReference type="Proteomes" id="UP001602245">
    <property type="component" value="Unassembled WGS sequence"/>
</dbReference>
<comment type="caution">
    <text evidence="10">The sequence shown here is derived from an EMBL/GenBank/DDBJ whole genome shotgun (WGS) entry which is preliminary data.</text>
</comment>
<evidence type="ECO:0000313" key="10">
    <source>
        <dbReference type="EMBL" id="MFF5294104.1"/>
    </source>
</evidence>
<comment type="pathway">
    <text evidence="6">Amine and polyamine biosynthesis; putrescine biosynthesis via L-ornithine pathway; putrescine from L-ornithine: step 1/1.</text>
</comment>
<dbReference type="PRINTS" id="PR01182">
    <property type="entry name" value="ORNDCRBXLASE"/>
</dbReference>
<dbReference type="EMBL" id="JBIAZU010000006">
    <property type="protein sequence ID" value="MFF5294104.1"/>
    <property type="molecule type" value="Genomic_DNA"/>
</dbReference>
<dbReference type="InterPro" id="IPR002433">
    <property type="entry name" value="Orn_de-COase"/>
</dbReference>
<dbReference type="EC" id="4.1.1.17" evidence="7"/>
<dbReference type="Gene3D" id="2.40.37.10">
    <property type="entry name" value="Lyase, Ornithine Decarboxylase, Chain A, domain 1"/>
    <property type="match status" value="1"/>
</dbReference>
<evidence type="ECO:0000256" key="3">
    <source>
        <dbReference type="ARBA" id="ARBA00022793"/>
    </source>
</evidence>
<protein>
    <recommendedName>
        <fullName evidence="7">ornithine decarboxylase</fullName>
        <ecNumber evidence="7">4.1.1.17</ecNumber>
    </recommendedName>
</protein>